<feature type="transmembrane region" description="Helical" evidence="1">
    <location>
        <begin position="74"/>
        <end position="94"/>
    </location>
</feature>
<feature type="transmembrane region" description="Helical" evidence="1">
    <location>
        <begin position="33"/>
        <end position="54"/>
    </location>
</feature>
<reference evidence="2 3" key="1">
    <citation type="journal article" date="2019" name="Emerg. Microbes Infect.">
        <title>Comprehensive subspecies identification of 175 nontuberculous mycobacteria species based on 7547 genomic profiles.</title>
        <authorList>
            <person name="Matsumoto Y."/>
            <person name="Kinjo T."/>
            <person name="Motooka D."/>
            <person name="Nabeya D."/>
            <person name="Jung N."/>
            <person name="Uechi K."/>
            <person name="Horii T."/>
            <person name="Iida T."/>
            <person name="Fujita J."/>
            <person name="Nakamura S."/>
        </authorList>
    </citation>
    <scope>NUCLEOTIDE SEQUENCE [LARGE SCALE GENOMIC DNA]</scope>
    <source>
        <strain evidence="2 3">JCM 13323</strain>
    </source>
</reference>
<dbReference type="EMBL" id="AP022574">
    <property type="protein sequence ID" value="BBX72091.1"/>
    <property type="molecule type" value="Genomic_DNA"/>
</dbReference>
<accession>A0A7I7MIC5</accession>
<keyword evidence="1" id="KW-1133">Transmembrane helix</keyword>
<name>A0A7I7MIC5_9MYCO</name>
<dbReference type="KEGG" id="mpsc:MPSYJ_55520"/>
<feature type="transmembrane region" description="Helical" evidence="1">
    <location>
        <begin position="115"/>
        <end position="137"/>
    </location>
</feature>
<protein>
    <submittedName>
        <fullName evidence="2">Uncharacterized protein</fullName>
    </submittedName>
</protein>
<evidence type="ECO:0000313" key="2">
    <source>
        <dbReference type="EMBL" id="BBX72091.1"/>
    </source>
</evidence>
<keyword evidence="3" id="KW-1185">Reference proteome</keyword>
<sequence length="180" mass="18940">MAPLRACIAEVLRASHHLADGNQQQARYFRNRLLIASAFSGLFAVLIAVAQWLLPQVNVITSPADWHGTAWVPLVTVMLFGAVGALFTAIPAIAKIPTDFGPFNLPLQQALLKIVFGPLVAVIGQAVLGSGVLTVAVPTTWPATFLSAVVFGAGQQAVTRYVDQRAGKILDVGTDGASVN</sequence>
<gene>
    <name evidence="2" type="ORF">MPSYJ_55520</name>
</gene>
<keyword evidence="1" id="KW-0812">Transmembrane</keyword>
<evidence type="ECO:0000256" key="1">
    <source>
        <dbReference type="SAM" id="Phobius"/>
    </source>
</evidence>
<keyword evidence="1" id="KW-0472">Membrane</keyword>
<dbReference type="AlphaFoldDB" id="A0A7I7MIC5"/>
<dbReference type="Proteomes" id="UP000466514">
    <property type="component" value="Chromosome"/>
</dbReference>
<organism evidence="2 3">
    <name type="scientific">Mycolicibacterium psychrotolerans</name>
    <dbReference type="NCBI Taxonomy" id="216929"/>
    <lineage>
        <taxon>Bacteria</taxon>
        <taxon>Bacillati</taxon>
        <taxon>Actinomycetota</taxon>
        <taxon>Actinomycetes</taxon>
        <taxon>Mycobacteriales</taxon>
        <taxon>Mycobacteriaceae</taxon>
        <taxon>Mycolicibacterium</taxon>
    </lineage>
</organism>
<proteinExistence type="predicted"/>
<evidence type="ECO:0000313" key="3">
    <source>
        <dbReference type="Proteomes" id="UP000466514"/>
    </source>
</evidence>